<feature type="domain" description="HTH tetR-type" evidence="6">
    <location>
        <begin position="8"/>
        <end position="68"/>
    </location>
</feature>
<evidence type="ECO:0000256" key="2">
    <source>
        <dbReference type="ARBA" id="ARBA00023015"/>
    </source>
</evidence>
<dbReference type="PROSITE" id="PS50977">
    <property type="entry name" value="HTH_TETR_2"/>
    <property type="match status" value="1"/>
</dbReference>
<dbReference type="RefSeq" id="WP_203897894.1">
    <property type="nucleotide sequence ID" value="NZ_BOPF01000003.1"/>
</dbReference>
<evidence type="ECO:0000256" key="4">
    <source>
        <dbReference type="ARBA" id="ARBA00023163"/>
    </source>
</evidence>
<keyword evidence="1" id="KW-0678">Repressor</keyword>
<proteinExistence type="predicted"/>
<evidence type="ECO:0000313" key="8">
    <source>
        <dbReference type="Proteomes" id="UP000619260"/>
    </source>
</evidence>
<dbReference type="InterPro" id="IPR050109">
    <property type="entry name" value="HTH-type_TetR-like_transc_reg"/>
</dbReference>
<evidence type="ECO:0000259" key="6">
    <source>
        <dbReference type="PROSITE" id="PS50977"/>
    </source>
</evidence>
<dbReference type="InterPro" id="IPR009057">
    <property type="entry name" value="Homeodomain-like_sf"/>
</dbReference>
<dbReference type="Proteomes" id="UP000619260">
    <property type="component" value="Unassembled WGS sequence"/>
</dbReference>
<name>A0A8J3YHY4_9ACTN</name>
<accession>A0A8J3YHY4</accession>
<comment type="caution">
    <text evidence="7">The sequence shown here is derived from an EMBL/GenBank/DDBJ whole genome shotgun (WGS) entry which is preliminary data.</text>
</comment>
<organism evidence="7 8">
    <name type="scientific">Virgisporangium aliadipatigenens</name>
    <dbReference type="NCBI Taxonomy" id="741659"/>
    <lineage>
        <taxon>Bacteria</taxon>
        <taxon>Bacillati</taxon>
        <taxon>Actinomycetota</taxon>
        <taxon>Actinomycetes</taxon>
        <taxon>Micromonosporales</taxon>
        <taxon>Micromonosporaceae</taxon>
        <taxon>Virgisporangium</taxon>
    </lineage>
</organism>
<dbReference type="InterPro" id="IPR036271">
    <property type="entry name" value="Tet_transcr_reg_TetR-rel_C_sf"/>
</dbReference>
<dbReference type="SUPFAM" id="SSF46689">
    <property type="entry name" value="Homeodomain-like"/>
    <property type="match status" value="1"/>
</dbReference>
<protein>
    <submittedName>
        <fullName evidence="7">TetR family transcriptional regulator</fullName>
    </submittedName>
</protein>
<sequence>MPKQVDPDARRADVVDALFRVALREGLPRVSLRTVAAEAELNIGSLRHYFASQPELMRFAMSAMLDRVAARLMRRVAAAAEAGDDPEALRARAVEMFGELLPLDDARRAELMIFLDFSAAARTDPDLADLARTAARGARALVRRVLGRLARAGAIRSDVDLDLETERLTALLDGLGVNAALHPDLVDADTCLAVVRTHLRHLAPPP</sequence>
<dbReference type="Pfam" id="PF13977">
    <property type="entry name" value="TetR_C_6"/>
    <property type="match status" value="1"/>
</dbReference>
<dbReference type="PANTHER" id="PTHR30055:SF234">
    <property type="entry name" value="HTH-TYPE TRANSCRIPTIONAL REGULATOR BETI"/>
    <property type="match status" value="1"/>
</dbReference>
<feature type="DNA-binding region" description="H-T-H motif" evidence="5">
    <location>
        <begin position="31"/>
        <end position="50"/>
    </location>
</feature>
<dbReference type="AlphaFoldDB" id="A0A8J3YHY4"/>
<keyword evidence="4" id="KW-0804">Transcription</keyword>
<evidence type="ECO:0000256" key="5">
    <source>
        <dbReference type="PROSITE-ProRule" id="PRU00335"/>
    </source>
</evidence>
<dbReference type="SUPFAM" id="SSF48498">
    <property type="entry name" value="Tetracyclin repressor-like, C-terminal domain"/>
    <property type="match status" value="1"/>
</dbReference>
<keyword evidence="2" id="KW-0805">Transcription regulation</keyword>
<evidence type="ECO:0000313" key="7">
    <source>
        <dbReference type="EMBL" id="GIJ44345.1"/>
    </source>
</evidence>
<evidence type="ECO:0000256" key="1">
    <source>
        <dbReference type="ARBA" id="ARBA00022491"/>
    </source>
</evidence>
<keyword evidence="8" id="KW-1185">Reference proteome</keyword>
<dbReference type="InterPro" id="IPR023772">
    <property type="entry name" value="DNA-bd_HTH_TetR-type_CS"/>
</dbReference>
<evidence type="ECO:0000256" key="3">
    <source>
        <dbReference type="ARBA" id="ARBA00023125"/>
    </source>
</evidence>
<dbReference type="PROSITE" id="PS01081">
    <property type="entry name" value="HTH_TETR_1"/>
    <property type="match status" value="1"/>
</dbReference>
<reference evidence="7" key="1">
    <citation type="submission" date="2021-01" db="EMBL/GenBank/DDBJ databases">
        <title>Whole genome shotgun sequence of Virgisporangium aliadipatigenens NBRC 105644.</title>
        <authorList>
            <person name="Komaki H."/>
            <person name="Tamura T."/>
        </authorList>
    </citation>
    <scope>NUCLEOTIDE SEQUENCE</scope>
    <source>
        <strain evidence="7">NBRC 105644</strain>
    </source>
</reference>
<dbReference type="InterPro" id="IPR039538">
    <property type="entry name" value="BetI_C"/>
</dbReference>
<dbReference type="Gene3D" id="1.10.357.10">
    <property type="entry name" value="Tetracycline Repressor, domain 2"/>
    <property type="match status" value="1"/>
</dbReference>
<dbReference type="PANTHER" id="PTHR30055">
    <property type="entry name" value="HTH-TYPE TRANSCRIPTIONAL REGULATOR RUTR"/>
    <property type="match status" value="1"/>
</dbReference>
<dbReference type="EMBL" id="BOPF01000003">
    <property type="protein sequence ID" value="GIJ44345.1"/>
    <property type="molecule type" value="Genomic_DNA"/>
</dbReference>
<dbReference type="GO" id="GO:0003700">
    <property type="term" value="F:DNA-binding transcription factor activity"/>
    <property type="evidence" value="ECO:0007669"/>
    <property type="project" value="TreeGrafter"/>
</dbReference>
<gene>
    <name evidence="7" type="ORF">Val02_12310</name>
</gene>
<dbReference type="GO" id="GO:0000976">
    <property type="term" value="F:transcription cis-regulatory region binding"/>
    <property type="evidence" value="ECO:0007669"/>
    <property type="project" value="TreeGrafter"/>
</dbReference>
<dbReference type="InterPro" id="IPR001647">
    <property type="entry name" value="HTH_TetR"/>
</dbReference>
<keyword evidence="3 5" id="KW-0238">DNA-binding</keyword>